<dbReference type="Proteomes" id="UP001218218">
    <property type="component" value="Unassembled WGS sequence"/>
</dbReference>
<proteinExistence type="predicted"/>
<feature type="region of interest" description="Disordered" evidence="1">
    <location>
        <begin position="181"/>
        <end position="235"/>
    </location>
</feature>
<feature type="compositionally biased region" description="Basic and acidic residues" evidence="1">
    <location>
        <begin position="367"/>
        <end position="379"/>
    </location>
</feature>
<reference evidence="2" key="1">
    <citation type="submission" date="2023-03" db="EMBL/GenBank/DDBJ databases">
        <title>Massive genome expansion in bonnet fungi (Mycena s.s.) driven by repeated elements and novel gene families across ecological guilds.</title>
        <authorList>
            <consortium name="Lawrence Berkeley National Laboratory"/>
            <person name="Harder C.B."/>
            <person name="Miyauchi S."/>
            <person name="Viragh M."/>
            <person name="Kuo A."/>
            <person name="Thoen E."/>
            <person name="Andreopoulos B."/>
            <person name="Lu D."/>
            <person name="Skrede I."/>
            <person name="Drula E."/>
            <person name="Henrissat B."/>
            <person name="Morin E."/>
            <person name="Kohler A."/>
            <person name="Barry K."/>
            <person name="LaButti K."/>
            <person name="Morin E."/>
            <person name="Salamov A."/>
            <person name="Lipzen A."/>
            <person name="Mereny Z."/>
            <person name="Hegedus B."/>
            <person name="Baldrian P."/>
            <person name="Stursova M."/>
            <person name="Weitz H."/>
            <person name="Taylor A."/>
            <person name="Grigoriev I.V."/>
            <person name="Nagy L.G."/>
            <person name="Martin F."/>
            <person name="Kauserud H."/>
        </authorList>
    </citation>
    <scope>NUCLEOTIDE SEQUENCE</scope>
    <source>
        <strain evidence="2">CBHHK002</strain>
    </source>
</reference>
<dbReference type="AlphaFoldDB" id="A0AAD7A9Y6"/>
<accession>A0AAD7A9Y6</accession>
<feature type="compositionally biased region" description="Basic and acidic residues" evidence="1">
    <location>
        <begin position="201"/>
        <end position="216"/>
    </location>
</feature>
<comment type="caution">
    <text evidence="2">The sequence shown here is derived from an EMBL/GenBank/DDBJ whole genome shotgun (WGS) entry which is preliminary data.</text>
</comment>
<keyword evidence="3" id="KW-1185">Reference proteome</keyword>
<feature type="region of interest" description="Disordered" evidence="1">
    <location>
        <begin position="357"/>
        <end position="379"/>
    </location>
</feature>
<evidence type="ECO:0000313" key="3">
    <source>
        <dbReference type="Proteomes" id="UP001218218"/>
    </source>
</evidence>
<dbReference type="EMBL" id="JARIHO010000011">
    <property type="protein sequence ID" value="KAJ7353163.1"/>
    <property type="molecule type" value="Genomic_DNA"/>
</dbReference>
<sequence length="379" mass="42615">MSKDNHRVRDSLSLGLRSVRLRRQPSRKQPFSSNERAYPSIYGIFSGALRTDPVYGRGDGRFDGWGMTIMVVVHPVARLEHGYKYPNTLERVQVTQFGNFVVNVYLRQFTGSEHCVYFGVKELAHCYIMLQLGVLGQRPPNGLWDLGTLYAYSEFVHNPHSSMCWQSGSTDRMETVAMDRRPVTDGNGLEPYLSPHTTDPPCKRAEPEQGPEEHGPAAKGKGQPKKSMTGKEGLSDSFSMKDLPVCGGGPDGWLWFFSRLFCSGQAKRVEGQPNAHPMEDLSKGQGNWTDQGLLHNRSGWEFSGLQDQDDKDPTKHRQALIRGPKEAEAVTPEHLCRPLSRCTQEEEEIYMQVMGELDAEDDTPDDGAIKIDDNEMWGH</sequence>
<name>A0AAD7A9Y6_9AGAR</name>
<organism evidence="2 3">
    <name type="scientific">Mycena albidolilacea</name>
    <dbReference type="NCBI Taxonomy" id="1033008"/>
    <lineage>
        <taxon>Eukaryota</taxon>
        <taxon>Fungi</taxon>
        <taxon>Dikarya</taxon>
        <taxon>Basidiomycota</taxon>
        <taxon>Agaricomycotina</taxon>
        <taxon>Agaricomycetes</taxon>
        <taxon>Agaricomycetidae</taxon>
        <taxon>Agaricales</taxon>
        <taxon>Marasmiineae</taxon>
        <taxon>Mycenaceae</taxon>
        <taxon>Mycena</taxon>
    </lineage>
</organism>
<protein>
    <submittedName>
        <fullName evidence="2">Uncharacterized protein</fullName>
    </submittedName>
</protein>
<evidence type="ECO:0000313" key="2">
    <source>
        <dbReference type="EMBL" id="KAJ7353163.1"/>
    </source>
</evidence>
<gene>
    <name evidence="2" type="ORF">DFH08DRAFT_804745</name>
</gene>
<evidence type="ECO:0000256" key="1">
    <source>
        <dbReference type="SAM" id="MobiDB-lite"/>
    </source>
</evidence>